<dbReference type="InterPro" id="IPR051935">
    <property type="entry name" value="HSDL2"/>
</dbReference>
<keyword evidence="2" id="KW-1185">Reference proteome</keyword>
<dbReference type="SUPFAM" id="SSF51735">
    <property type="entry name" value="NAD(P)-binding Rossmann-fold domains"/>
    <property type="match status" value="1"/>
</dbReference>
<protein>
    <submittedName>
        <fullName evidence="1">NAD(P)-dependent oxidoreductase</fullName>
    </submittedName>
</protein>
<dbReference type="PANTHER" id="PTHR42808:SF3">
    <property type="entry name" value="HYDROXYSTEROID DEHYDROGENASE-LIKE PROTEIN 2"/>
    <property type="match status" value="1"/>
</dbReference>
<evidence type="ECO:0000313" key="2">
    <source>
        <dbReference type="Proteomes" id="UP001589536"/>
    </source>
</evidence>
<dbReference type="PANTHER" id="PTHR42808">
    <property type="entry name" value="HYDROXYSTEROID DEHYDROGENASE-LIKE PROTEIN 2"/>
    <property type="match status" value="1"/>
</dbReference>
<dbReference type="EMBL" id="JBHMBH010000008">
    <property type="protein sequence ID" value="MFB9713074.1"/>
    <property type="molecule type" value="Genomic_DNA"/>
</dbReference>
<proteinExistence type="predicted"/>
<evidence type="ECO:0000313" key="1">
    <source>
        <dbReference type="EMBL" id="MFB9713074.1"/>
    </source>
</evidence>
<dbReference type="RefSeq" id="WP_345047888.1">
    <property type="nucleotide sequence ID" value="NZ_BAABED010000001.1"/>
</dbReference>
<sequence length="301" mass="31401">MTSSNDASASPALPYQARESLEGRTLLMSGGSRGIGLAIATRAARDGANIVLLAKTGKPHPKLQGTVFTAAEQLEAAGGQALPLVGDVRNDDDVAAAVAAAVERFGGIDIVVNNASAIDLSRTDAIDMKRYDLMQDINVRGTFLLSKLALPALRKSGNAHILTLSPPLNLDPKWAGMHLAYTMAKYGMSLTTLGLAEELKNDGVAVNSLWPCTLIDTAAIRNMPGGEQIVQAARGPRIMADAAHAVLTGSHLAGSNPNGGSASDTGNFYTDEQVLKAAGVEDFRPYSLGAPEAKLVPDIFL</sequence>
<organism evidence="1 2">
    <name type="scientific">Arthrobacter methylotrophus</name>
    <dbReference type="NCBI Taxonomy" id="121291"/>
    <lineage>
        <taxon>Bacteria</taxon>
        <taxon>Bacillati</taxon>
        <taxon>Actinomycetota</taxon>
        <taxon>Actinomycetes</taxon>
        <taxon>Micrococcales</taxon>
        <taxon>Micrococcaceae</taxon>
        <taxon>Arthrobacter</taxon>
    </lineage>
</organism>
<dbReference type="InterPro" id="IPR036291">
    <property type="entry name" value="NAD(P)-bd_dom_sf"/>
</dbReference>
<dbReference type="NCBIfam" id="NF006133">
    <property type="entry name" value="PRK08278.1"/>
    <property type="match status" value="1"/>
</dbReference>
<dbReference type="Pfam" id="PF00106">
    <property type="entry name" value="adh_short"/>
    <property type="match status" value="1"/>
</dbReference>
<accession>A0ABV5UNQ8</accession>
<dbReference type="Proteomes" id="UP001589536">
    <property type="component" value="Unassembled WGS sequence"/>
</dbReference>
<dbReference type="Gene3D" id="3.40.50.720">
    <property type="entry name" value="NAD(P)-binding Rossmann-like Domain"/>
    <property type="match status" value="1"/>
</dbReference>
<dbReference type="InterPro" id="IPR002347">
    <property type="entry name" value="SDR_fam"/>
</dbReference>
<comment type="caution">
    <text evidence="1">The sequence shown here is derived from an EMBL/GenBank/DDBJ whole genome shotgun (WGS) entry which is preliminary data.</text>
</comment>
<dbReference type="PRINTS" id="PR00081">
    <property type="entry name" value="GDHRDH"/>
</dbReference>
<reference evidence="1 2" key="1">
    <citation type="submission" date="2024-09" db="EMBL/GenBank/DDBJ databases">
        <authorList>
            <person name="Sun Q."/>
            <person name="Mori K."/>
        </authorList>
    </citation>
    <scope>NUCLEOTIDE SEQUENCE [LARGE SCALE GENOMIC DNA]</scope>
    <source>
        <strain evidence="1 2">JCM 13519</strain>
    </source>
</reference>
<name>A0ABV5UNQ8_9MICC</name>
<gene>
    <name evidence="1" type="ORF">ACFFPI_02750</name>
</gene>